<organism evidence="4">
    <name type="scientific">uncultured Anaerotruncus sp</name>
    <dbReference type="NCBI Taxonomy" id="905011"/>
    <lineage>
        <taxon>Bacteria</taxon>
        <taxon>Bacillati</taxon>
        <taxon>Bacillota</taxon>
        <taxon>Clostridia</taxon>
        <taxon>Eubacteriales</taxon>
        <taxon>Oscillospiraceae</taxon>
        <taxon>Anaerotruncus</taxon>
        <taxon>environmental samples</taxon>
    </lineage>
</organism>
<dbReference type="EMBL" id="FMHG01000002">
    <property type="protein sequence ID" value="SCJ86797.1"/>
    <property type="molecule type" value="Genomic_DNA"/>
</dbReference>
<keyword evidence="1 4" id="KW-0378">Hydrolase</keyword>
<dbReference type="GO" id="GO:0008477">
    <property type="term" value="F:purine nucleosidase activity"/>
    <property type="evidence" value="ECO:0007669"/>
    <property type="project" value="TreeGrafter"/>
</dbReference>
<evidence type="ECO:0000313" key="4">
    <source>
        <dbReference type="EMBL" id="SCJ86797.1"/>
    </source>
</evidence>
<dbReference type="PANTHER" id="PTHR12304:SF15">
    <property type="entry name" value="NON-SPECIFIC RIBONUCLEOSIDE HYDROLASE RIHC"/>
    <property type="match status" value="1"/>
</dbReference>
<evidence type="ECO:0000259" key="3">
    <source>
        <dbReference type="Pfam" id="PF01156"/>
    </source>
</evidence>
<proteinExistence type="predicted"/>
<reference evidence="4" key="1">
    <citation type="submission" date="2015-09" db="EMBL/GenBank/DDBJ databases">
        <authorList>
            <consortium name="Pathogen Informatics"/>
        </authorList>
    </citation>
    <scope>NUCLEOTIDE SEQUENCE</scope>
    <source>
        <strain evidence="4">2789STDY5834896</strain>
    </source>
</reference>
<evidence type="ECO:0000256" key="2">
    <source>
        <dbReference type="ARBA" id="ARBA00023295"/>
    </source>
</evidence>
<dbReference type="GO" id="GO:0006152">
    <property type="term" value="P:purine nucleoside catabolic process"/>
    <property type="evidence" value="ECO:0007669"/>
    <property type="project" value="TreeGrafter"/>
</dbReference>
<protein>
    <submittedName>
        <fullName evidence="4">Pyrimidine-specific ribonucleoside hydrolase rihA</fullName>
        <ecNumber evidence="4">3.2.-.-</ecNumber>
    </submittedName>
</protein>
<dbReference type="InterPro" id="IPR023186">
    <property type="entry name" value="IUNH"/>
</dbReference>
<name>A0A1C6JXQ4_9FIRM</name>
<dbReference type="AlphaFoldDB" id="A0A1C6JXQ4"/>
<sequence length="302" mass="32995">MPIEAVKMPVILDCDTGSDDAFAIAMAIASDQLEVLGVSAVAGNLTLDRVVKNTRRTLSFTDPAVPFAAGAAGPLQRDLIETGRPIHMLFAGAKEERVPVDPRPAEDFLYDLIQKSEQPVTLIPLGPLTNIAKLLQKYPQCKENILRMVLMGGAAAGGNTTEFAEFNIYVDPEAADIVFRSGVPIVMCGIEVCRDGRVSVEDAERLEALQNEAAGYFAREMMQDFKNGESIIFDAVTVAWILRPEIITAQPAQVHIELRDQLRLGQTMCDFASDRPNALVAMHMQKEGFVQLILDLFAKYGG</sequence>
<dbReference type="PANTHER" id="PTHR12304">
    <property type="entry name" value="INOSINE-URIDINE PREFERRING NUCLEOSIDE HYDROLASE"/>
    <property type="match status" value="1"/>
</dbReference>
<dbReference type="Gene3D" id="3.90.245.10">
    <property type="entry name" value="Ribonucleoside hydrolase-like"/>
    <property type="match status" value="1"/>
</dbReference>
<dbReference type="GO" id="GO:0005829">
    <property type="term" value="C:cytosol"/>
    <property type="evidence" value="ECO:0007669"/>
    <property type="project" value="TreeGrafter"/>
</dbReference>
<dbReference type="InterPro" id="IPR001910">
    <property type="entry name" value="Inosine/uridine_hydrolase_dom"/>
</dbReference>
<feature type="domain" description="Inosine/uridine-preferring nucleoside hydrolase" evidence="3">
    <location>
        <begin position="10"/>
        <end position="290"/>
    </location>
</feature>
<dbReference type="SUPFAM" id="SSF53590">
    <property type="entry name" value="Nucleoside hydrolase"/>
    <property type="match status" value="1"/>
</dbReference>
<evidence type="ECO:0000256" key="1">
    <source>
        <dbReference type="ARBA" id="ARBA00022801"/>
    </source>
</evidence>
<gene>
    <name evidence="4" type="primary">rihA_23</name>
    <name evidence="4" type="ORF">SAMEA3545359_02394</name>
</gene>
<dbReference type="InterPro" id="IPR036452">
    <property type="entry name" value="Ribo_hydro-like"/>
</dbReference>
<dbReference type="EC" id="3.2.-.-" evidence="4"/>
<keyword evidence="2 4" id="KW-0326">Glycosidase</keyword>
<accession>A0A1C6JXQ4</accession>
<dbReference type="Pfam" id="PF01156">
    <property type="entry name" value="IU_nuc_hydro"/>
    <property type="match status" value="1"/>
</dbReference>